<accession>A0AAE3VR21</accession>
<organism evidence="2 3">
    <name type="scientific">Amorphus orientalis</name>
    <dbReference type="NCBI Taxonomy" id="649198"/>
    <lineage>
        <taxon>Bacteria</taxon>
        <taxon>Pseudomonadati</taxon>
        <taxon>Pseudomonadota</taxon>
        <taxon>Alphaproteobacteria</taxon>
        <taxon>Hyphomicrobiales</taxon>
        <taxon>Amorphaceae</taxon>
        <taxon>Amorphus</taxon>
    </lineage>
</organism>
<reference evidence="2" key="1">
    <citation type="submission" date="2023-07" db="EMBL/GenBank/DDBJ databases">
        <title>Genomic Encyclopedia of Type Strains, Phase IV (KMG-IV): sequencing the most valuable type-strain genomes for metagenomic binning, comparative biology and taxonomic classification.</title>
        <authorList>
            <person name="Goeker M."/>
        </authorList>
    </citation>
    <scope>NUCLEOTIDE SEQUENCE</scope>
    <source>
        <strain evidence="2">DSM 21202</strain>
    </source>
</reference>
<gene>
    <name evidence="2" type="ORF">J2S73_003235</name>
</gene>
<dbReference type="PANTHER" id="PTHR43685">
    <property type="entry name" value="GLYCOSYLTRANSFERASE"/>
    <property type="match status" value="1"/>
</dbReference>
<evidence type="ECO:0000313" key="3">
    <source>
        <dbReference type="Proteomes" id="UP001229244"/>
    </source>
</evidence>
<dbReference type="RefSeq" id="WP_306886637.1">
    <property type="nucleotide sequence ID" value="NZ_JAUSUL010000003.1"/>
</dbReference>
<evidence type="ECO:0000313" key="2">
    <source>
        <dbReference type="EMBL" id="MDQ0316759.1"/>
    </source>
</evidence>
<dbReference type="CDD" id="cd00761">
    <property type="entry name" value="Glyco_tranf_GTA_type"/>
    <property type="match status" value="1"/>
</dbReference>
<dbReference type="SUPFAM" id="SSF53448">
    <property type="entry name" value="Nucleotide-diphospho-sugar transferases"/>
    <property type="match status" value="1"/>
</dbReference>
<dbReference type="Gene3D" id="3.90.550.10">
    <property type="entry name" value="Spore Coat Polysaccharide Biosynthesis Protein SpsA, Chain A"/>
    <property type="match status" value="1"/>
</dbReference>
<dbReference type="InterPro" id="IPR001173">
    <property type="entry name" value="Glyco_trans_2-like"/>
</dbReference>
<sequence length="301" mass="32971">MAEPDVSYLVTVYNKAEALPAVWESLKAQAGDHSREFVFVDDASTDGSMAVLEGFAREDARVRILANSENRGPAIRLNQAAEAATGRILHPLDGDDLLPPNATQWMLARLAEMNVPLLYGRRRKTTPKRISSEAYVAEIEQPLIQAATRPIVHIALVVERALYIAAGGCDETVFIQDQSLALRLAAAAPRMAVTDATVVCAPRQSEPTLSADKRQQHHDRFLSAYHLLATLDRRHSARPALKRLAISAAWKLRRDEGGLAYLSADFWRYLASEIGFPVGSPETLAAIAARMAALDGIRRPS</sequence>
<dbReference type="AlphaFoldDB" id="A0AAE3VR21"/>
<proteinExistence type="predicted"/>
<keyword evidence="3" id="KW-1185">Reference proteome</keyword>
<dbReference type="EMBL" id="JAUSUL010000003">
    <property type="protein sequence ID" value="MDQ0316759.1"/>
    <property type="molecule type" value="Genomic_DNA"/>
</dbReference>
<name>A0AAE3VR21_9HYPH</name>
<evidence type="ECO:0000259" key="1">
    <source>
        <dbReference type="Pfam" id="PF00535"/>
    </source>
</evidence>
<dbReference type="InterPro" id="IPR050834">
    <property type="entry name" value="Glycosyltransf_2"/>
</dbReference>
<dbReference type="PANTHER" id="PTHR43685:SF2">
    <property type="entry name" value="GLYCOSYLTRANSFERASE 2-LIKE DOMAIN-CONTAINING PROTEIN"/>
    <property type="match status" value="1"/>
</dbReference>
<dbReference type="Proteomes" id="UP001229244">
    <property type="component" value="Unassembled WGS sequence"/>
</dbReference>
<comment type="caution">
    <text evidence="2">The sequence shown here is derived from an EMBL/GenBank/DDBJ whole genome shotgun (WGS) entry which is preliminary data.</text>
</comment>
<dbReference type="InterPro" id="IPR029044">
    <property type="entry name" value="Nucleotide-diphossugar_trans"/>
</dbReference>
<feature type="domain" description="Glycosyltransferase 2-like" evidence="1">
    <location>
        <begin position="9"/>
        <end position="132"/>
    </location>
</feature>
<dbReference type="Pfam" id="PF00535">
    <property type="entry name" value="Glycos_transf_2"/>
    <property type="match status" value="1"/>
</dbReference>
<protein>
    <submittedName>
        <fullName evidence="2">Glycosyltransferase involved in cell wall biosynthesis</fullName>
    </submittedName>
</protein>